<name>F4QIT5_9CAUL</name>
<dbReference type="AlphaFoldDB" id="F4QIT5"/>
<keyword evidence="2" id="KW-1185">Reference proteome</keyword>
<dbReference type="Proteomes" id="UP000006512">
    <property type="component" value="Unassembled WGS sequence"/>
</dbReference>
<dbReference type="HOGENOM" id="CLU_3164100_0_0_5"/>
<evidence type="ECO:0000313" key="2">
    <source>
        <dbReference type="Proteomes" id="UP000006512"/>
    </source>
</evidence>
<sequence>MIRYAGYSFAELKSRLALIQTNPGYEYYVKDIWTYIEDADRERRKTA</sequence>
<evidence type="ECO:0000313" key="1">
    <source>
        <dbReference type="EMBL" id="EGF91844.1"/>
    </source>
</evidence>
<organism evidence="1 2">
    <name type="scientific">Asticcacaulis biprosthecium C19</name>
    <dbReference type="NCBI Taxonomy" id="715226"/>
    <lineage>
        <taxon>Bacteria</taxon>
        <taxon>Pseudomonadati</taxon>
        <taxon>Pseudomonadota</taxon>
        <taxon>Alphaproteobacteria</taxon>
        <taxon>Caulobacterales</taxon>
        <taxon>Caulobacteraceae</taxon>
        <taxon>Asticcacaulis</taxon>
    </lineage>
</organism>
<accession>F4QIT5</accession>
<gene>
    <name evidence="1" type="ORF">ABI_02760</name>
</gene>
<dbReference type="EMBL" id="GL883077">
    <property type="protein sequence ID" value="EGF91844.1"/>
    <property type="molecule type" value="Genomic_DNA"/>
</dbReference>
<proteinExistence type="predicted"/>
<reference evidence="2" key="1">
    <citation type="submission" date="2011-03" db="EMBL/GenBank/DDBJ databases">
        <title>Draft genome sequence of Brevundimonas diminuta.</title>
        <authorList>
            <person name="Brown P.J.B."/>
            <person name="Buechlein A."/>
            <person name="Hemmerich C."/>
            <person name="Brun Y.V."/>
        </authorList>
    </citation>
    <scope>NUCLEOTIDE SEQUENCE [LARGE SCALE GENOMIC DNA]</scope>
    <source>
        <strain evidence="2">C19</strain>
    </source>
</reference>
<protein>
    <submittedName>
        <fullName evidence="1">Uncharacterized protein</fullName>
    </submittedName>
</protein>